<dbReference type="SMART" id="SM00756">
    <property type="entry name" value="VKc"/>
    <property type="match status" value="1"/>
</dbReference>
<comment type="similarity">
    <text evidence="2">Belongs to the VKOR family.</text>
</comment>
<evidence type="ECO:0000259" key="11">
    <source>
        <dbReference type="SMART" id="SM00756"/>
    </source>
</evidence>
<evidence type="ECO:0000256" key="8">
    <source>
        <dbReference type="ARBA" id="ARBA00023157"/>
    </source>
</evidence>
<keyword evidence="3 10" id="KW-0812">Transmembrane</keyword>
<evidence type="ECO:0000313" key="13">
    <source>
        <dbReference type="Proteomes" id="UP001305498"/>
    </source>
</evidence>
<feature type="transmembrane region" description="Helical" evidence="10">
    <location>
        <begin position="71"/>
        <end position="92"/>
    </location>
</feature>
<keyword evidence="13" id="KW-1185">Reference proteome</keyword>
<reference evidence="12 13" key="1">
    <citation type="submission" date="2023-02" db="EMBL/GenBank/DDBJ databases">
        <title>Microbacterium betulae sp. nov., isolated from birch wood.</title>
        <authorList>
            <person name="Pasciak M."/>
            <person name="Pawlik K.J."/>
            <person name="Martynowski D."/>
            <person name="Laczmanski L."/>
            <person name="Ciekot J."/>
            <person name="Szponar B."/>
            <person name="Wojcik-Fatla A."/>
            <person name="Mackiewicz B."/>
            <person name="Farian E."/>
            <person name="Cholewa G."/>
            <person name="Cholewa A."/>
            <person name="Dutkiewicz J."/>
        </authorList>
    </citation>
    <scope>NUCLEOTIDE SEQUENCE [LARGE SCALE GENOMIC DNA]</scope>
    <source>
        <strain evidence="12 13">AB</strain>
    </source>
</reference>
<feature type="transmembrane region" description="Helical" evidence="10">
    <location>
        <begin position="49"/>
        <end position="65"/>
    </location>
</feature>
<feature type="domain" description="Vitamin K epoxide reductase" evidence="11">
    <location>
        <begin position="14"/>
        <end position="156"/>
    </location>
</feature>
<evidence type="ECO:0000256" key="6">
    <source>
        <dbReference type="ARBA" id="ARBA00023002"/>
    </source>
</evidence>
<evidence type="ECO:0000256" key="10">
    <source>
        <dbReference type="SAM" id="Phobius"/>
    </source>
</evidence>
<dbReference type="AlphaFoldDB" id="A0AA97FF27"/>
<keyword evidence="9" id="KW-0676">Redox-active center</keyword>
<organism evidence="12 13">
    <name type="scientific">Microbacterium betulae</name>
    <dbReference type="NCBI Taxonomy" id="2981139"/>
    <lineage>
        <taxon>Bacteria</taxon>
        <taxon>Bacillati</taxon>
        <taxon>Actinomycetota</taxon>
        <taxon>Actinomycetes</taxon>
        <taxon>Micrococcales</taxon>
        <taxon>Microbacteriaceae</taxon>
        <taxon>Microbacterium</taxon>
    </lineage>
</organism>
<dbReference type="InterPro" id="IPR041714">
    <property type="entry name" value="VKOR_Actinobacteria"/>
</dbReference>
<dbReference type="Gene3D" id="1.20.1440.130">
    <property type="entry name" value="VKOR domain"/>
    <property type="match status" value="1"/>
</dbReference>
<protein>
    <submittedName>
        <fullName evidence="12">Vitamin K epoxide reductase family protein</fullName>
    </submittedName>
</protein>
<dbReference type="Pfam" id="PF07884">
    <property type="entry name" value="VKOR"/>
    <property type="match status" value="1"/>
</dbReference>
<keyword evidence="5 10" id="KW-1133">Transmembrane helix</keyword>
<evidence type="ECO:0000256" key="7">
    <source>
        <dbReference type="ARBA" id="ARBA00023136"/>
    </source>
</evidence>
<evidence type="ECO:0000256" key="1">
    <source>
        <dbReference type="ARBA" id="ARBA00004141"/>
    </source>
</evidence>
<feature type="transmembrane region" description="Helical" evidence="10">
    <location>
        <begin position="131"/>
        <end position="151"/>
    </location>
</feature>
<dbReference type="GO" id="GO:0016491">
    <property type="term" value="F:oxidoreductase activity"/>
    <property type="evidence" value="ECO:0007669"/>
    <property type="project" value="UniProtKB-KW"/>
</dbReference>
<evidence type="ECO:0000256" key="4">
    <source>
        <dbReference type="ARBA" id="ARBA00022719"/>
    </source>
</evidence>
<proteinExistence type="inferred from homology"/>
<dbReference type="InterPro" id="IPR038354">
    <property type="entry name" value="VKOR_sf"/>
</dbReference>
<dbReference type="RefSeq" id="WP_317138444.1">
    <property type="nucleotide sequence ID" value="NZ_CP118157.1"/>
</dbReference>
<feature type="transmembrane region" description="Helical" evidence="10">
    <location>
        <begin position="172"/>
        <end position="194"/>
    </location>
</feature>
<dbReference type="GO" id="GO:0016020">
    <property type="term" value="C:membrane"/>
    <property type="evidence" value="ECO:0007669"/>
    <property type="project" value="UniProtKB-SubCell"/>
</dbReference>
<evidence type="ECO:0000313" key="12">
    <source>
        <dbReference type="EMBL" id="WOF21968.1"/>
    </source>
</evidence>
<dbReference type="GO" id="GO:0048038">
    <property type="term" value="F:quinone binding"/>
    <property type="evidence" value="ECO:0007669"/>
    <property type="project" value="UniProtKB-KW"/>
</dbReference>
<dbReference type="InterPro" id="IPR012932">
    <property type="entry name" value="VKOR"/>
</dbReference>
<evidence type="ECO:0000256" key="9">
    <source>
        <dbReference type="ARBA" id="ARBA00023284"/>
    </source>
</evidence>
<dbReference type="KEGG" id="mbet:N8K70_11320"/>
<name>A0AA97FF27_9MICO</name>
<evidence type="ECO:0000256" key="3">
    <source>
        <dbReference type="ARBA" id="ARBA00022692"/>
    </source>
</evidence>
<sequence>MIDPAPSPARLAPSTALAVFCIVAGLIGWAVSFLLYLEYIGQLTDAEPLINCQLSVIVTCGPNLLSPGGNLLGFSNSIIGIVLFPGAVYAGVSAFAARGGLRRWYWRVYVSFVAAAFVFVHFLAYRSIFEYGSLCPWCMVVWLVTIPLLWFTLGWSLRDGVWGRPARRVGEVLLSWAPLAVVLDYVVIVVAAQLRLDVLGTF</sequence>
<keyword evidence="6" id="KW-0560">Oxidoreductase</keyword>
<comment type="subcellular location">
    <subcellularLocation>
        <location evidence="1">Membrane</location>
        <topology evidence="1">Multi-pass membrane protein</topology>
    </subcellularLocation>
</comment>
<feature type="transmembrane region" description="Helical" evidence="10">
    <location>
        <begin position="104"/>
        <end position="125"/>
    </location>
</feature>
<accession>A0AA97FF27</accession>
<keyword evidence="8" id="KW-1015">Disulfide bond</keyword>
<dbReference type="EMBL" id="CP118157">
    <property type="protein sequence ID" value="WOF21968.1"/>
    <property type="molecule type" value="Genomic_DNA"/>
</dbReference>
<gene>
    <name evidence="12" type="ORF">N8K70_11320</name>
</gene>
<dbReference type="CDD" id="cd12922">
    <property type="entry name" value="VKOR_5"/>
    <property type="match status" value="1"/>
</dbReference>
<evidence type="ECO:0000256" key="5">
    <source>
        <dbReference type="ARBA" id="ARBA00022989"/>
    </source>
</evidence>
<dbReference type="Proteomes" id="UP001305498">
    <property type="component" value="Chromosome"/>
</dbReference>
<keyword evidence="4" id="KW-0874">Quinone</keyword>
<feature type="transmembrane region" description="Helical" evidence="10">
    <location>
        <begin position="16"/>
        <end position="37"/>
    </location>
</feature>
<keyword evidence="7 10" id="KW-0472">Membrane</keyword>
<evidence type="ECO:0000256" key="2">
    <source>
        <dbReference type="ARBA" id="ARBA00006214"/>
    </source>
</evidence>